<evidence type="ECO:0000256" key="5">
    <source>
        <dbReference type="PIRSR" id="PIRSR017617-1"/>
    </source>
</evidence>
<evidence type="ECO:0000256" key="4">
    <source>
        <dbReference type="ARBA" id="ARBA00023239"/>
    </source>
</evidence>
<keyword evidence="3" id="KW-0663">Pyridoxal phosphate</keyword>
<dbReference type="InterPro" id="IPR015422">
    <property type="entry name" value="PyrdxlP-dep_Trfase_small"/>
</dbReference>
<dbReference type="eggNOG" id="COG2008">
    <property type="taxonomic scope" value="Bacteria"/>
</dbReference>
<dbReference type="Pfam" id="PF01212">
    <property type="entry name" value="Beta_elim_lyase"/>
    <property type="match status" value="1"/>
</dbReference>
<dbReference type="EC" id="4.1.2.5" evidence="7"/>
<dbReference type="InterPro" id="IPR015421">
    <property type="entry name" value="PyrdxlP-dep_Trfase_major"/>
</dbReference>
<dbReference type="EMBL" id="CAIT01000006">
    <property type="protein sequence ID" value="CCH53015.1"/>
    <property type="molecule type" value="Genomic_DNA"/>
</dbReference>
<dbReference type="GO" id="GO:0006567">
    <property type="term" value="P:L-threonine catabolic process"/>
    <property type="evidence" value="ECO:0007669"/>
    <property type="project" value="TreeGrafter"/>
</dbReference>
<dbReference type="STRING" id="1185876.BN8_02072"/>
<dbReference type="PANTHER" id="PTHR48097">
    <property type="entry name" value="L-THREONINE ALDOLASE-RELATED"/>
    <property type="match status" value="1"/>
</dbReference>
<dbReference type="PANTHER" id="PTHR48097:SF9">
    <property type="entry name" value="L-THREONINE ALDOLASE"/>
    <property type="match status" value="1"/>
</dbReference>
<comment type="similarity">
    <text evidence="2">Belongs to the threonine aldolase family.</text>
</comment>
<sequence>MIIDLRSDTVTKPTPGMLTAMMTADVGDDVLGDDPTVNTLETKAARLFGMEAALFCASGTMTNQLAIRTHTRPGDDVICDQLSHVYLYEGGGIAVNALASVSLAQGERGKLTPELVRDYIYSPADPHKPLSRLVVLENTVNKGGGCYYTVPQIAAIRQVCNEHGLLLHLDGARLFNALVETGDTPIAYGQLFDSISICLSKGLGCPVGSLLLGKVDFISQARRFRKLMGGGWRQAGFLAAAGIYALDNHIERLKIDHLRARKLGALVQELPEVVEVFPVDTNIVIFRLTEQILATDYVAQLAEKGIRAVTFGKHLVRFVTHLDLTDEHVDEFERRLPRTDAPVLQ</sequence>
<dbReference type="GO" id="GO:0005829">
    <property type="term" value="C:cytosol"/>
    <property type="evidence" value="ECO:0007669"/>
    <property type="project" value="TreeGrafter"/>
</dbReference>
<dbReference type="NCBIfam" id="NF041359">
    <property type="entry name" value="GntG_guanitoxin"/>
    <property type="match status" value="1"/>
</dbReference>
<dbReference type="AlphaFoldDB" id="I2GGJ0"/>
<organism evidence="7 8">
    <name type="scientific">Fibrisoma limi BUZ 3</name>
    <dbReference type="NCBI Taxonomy" id="1185876"/>
    <lineage>
        <taxon>Bacteria</taxon>
        <taxon>Pseudomonadati</taxon>
        <taxon>Bacteroidota</taxon>
        <taxon>Cytophagia</taxon>
        <taxon>Cytophagales</taxon>
        <taxon>Spirosomataceae</taxon>
        <taxon>Fibrisoma</taxon>
    </lineage>
</organism>
<reference evidence="7 8" key="1">
    <citation type="journal article" date="2012" name="J. Bacteriol.">
        <title>Genome Sequence of the Filamentous Bacterium Fibrisoma limi BUZ 3T.</title>
        <authorList>
            <person name="Filippini M."/>
            <person name="Qi W."/>
            <person name="Jaenicke S."/>
            <person name="Goesmann A."/>
            <person name="Smits T.H."/>
            <person name="Bagheri H.C."/>
        </authorList>
    </citation>
    <scope>NUCLEOTIDE SEQUENCE [LARGE SCALE GENOMIC DNA]</scope>
    <source>
        <strain evidence="8">BUZ 3T</strain>
    </source>
</reference>
<dbReference type="Gene3D" id="3.90.1150.10">
    <property type="entry name" value="Aspartate Aminotransferase, domain 1"/>
    <property type="match status" value="1"/>
</dbReference>
<dbReference type="Gene3D" id="3.40.640.10">
    <property type="entry name" value="Type I PLP-dependent aspartate aminotransferase-like (Major domain)"/>
    <property type="match status" value="1"/>
</dbReference>
<dbReference type="InterPro" id="IPR015424">
    <property type="entry name" value="PyrdxlP-dep_Trfase"/>
</dbReference>
<proteinExistence type="inferred from homology"/>
<dbReference type="SUPFAM" id="SSF53383">
    <property type="entry name" value="PLP-dependent transferases"/>
    <property type="match status" value="1"/>
</dbReference>
<dbReference type="OrthoDB" id="9774495at2"/>
<keyword evidence="8" id="KW-1185">Reference proteome</keyword>
<dbReference type="PIRSF" id="PIRSF017617">
    <property type="entry name" value="Thr_aldolase"/>
    <property type="match status" value="1"/>
</dbReference>
<dbReference type="RefSeq" id="WP_009281599.1">
    <property type="nucleotide sequence ID" value="NZ_CAIT01000006.1"/>
</dbReference>
<dbReference type="InterPro" id="IPR023603">
    <property type="entry name" value="Low_specificity_L-TA-like"/>
</dbReference>
<feature type="domain" description="Aromatic amino acid beta-eliminating lyase/threonine aldolase" evidence="6">
    <location>
        <begin position="4"/>
        <end position="289"/>
    </location>
</feature>
<dbReference type="CDD" id="cd06502">
    <property type="entry name" value="TA_like"/>
    <property type="match status" value="1"/>
</dbReference>
<name>I2GGJ0_9BACT</name>
<dbReference type="InterPro" id="IPR001597">
    <property type="entry name" value="ArAA_b-elim_lyase/Thr_aldolase"/>
</dbReference>
<evidence type="ECO:0000256" key="2">
    <source>
        <dbReference type="ARBA" id="ARBA00006966"/>
    </source>
</evidence>
<evidence type="ECO:0000313" key="8">
    <source>
        <dbReference type="Proteomes" id="UP000009309"/>
    </source>
</evidence>
<evidence type="ECO:0000313" key="7">
    <source>
        <dbReference type="EMBL" id="CCH53015.1"/>
    </source>
</evidence>
<protein>
    <submittedName>
        <fullName evidence="7">Threonine aldolase</fullName>
        <ecNumber evidence="7">4.1.2.5</ecNumber>
    </submittedName>
</protein>
<dbReference type="FunFam" id="3.40.640.10:FF:000030">
    <property type="entry name" value="Low-specificity L-threonine aldolase"/>
    <property type="match status" value="1"/>
</dbReference>
<evidence type="ECO:0000256" key="1">
    <source>
        <dbReference type="ARBA" id="ARBA00001933"/>
    </source>
</evidence>
<feature type="modified residue" description="N6-(pyridoxal phosphate)lysine" evidence="5">
    <location>
        <position position="201"/>
    </location>
</feature>
<dbReference type="Proteomes" id="UP000009309">
    <property type="component" value="Unassembled WGS sequence"/>
</dbReference>
<gene>
    <name evidence="7" type="ORF">BN8_02072</name>
</gene>
<keyword evidence="4 7" id="KW-0456">Lyase</keyword>
<accession>I2GGJ0</accession>
<evidence type="ECO:0000256" key="3">
    <source>
        <dbReference type="ARBA" id="ARBA00022898"/>
    </source>
</evidence>
<dbReference type="GO" id="GO:0006545">
    <property type="term" value="P:glycine biosynthetic process"/>
    <property type="evidence" value="ECO:0007669"/>
    <property type="project" value="TreeGrafter"/>
</dbReference>
<dbReference type="GO" id="GO:0008732">
    <property type="term" value="F:L-allo-threonine aldolase activity"/>
    <property type="evidence" value="ECO:0007669"/>
    <property type="project" value="TreeGrafter"/>
</dbReference>
<comment type="caution">
    <text evidence="7">The sequence shown here is derived from an EMBL/GenBank/DDBJ whole genome shotgun (WGS) entry which is preliminary data.</text>
</comment>
<evidence type="ECO:0000259" key="6">
    <source>
        <dbReference type="Pfam" id="PF01212"/>
    </source>
</evidence>
<comment type="cofactor">
    <cofactor evidence="1">
        <name>pyridoxal 5'-phosphate</name>
        <dbReference type="ChEBI" id="CHEBI:597326"/>
    </cofactor>
</comment>